<reference evidence="1 2" key="1">
    <citation type="submission" date="2014-02" db="EMBL/GenBank/DDBJ databases">
        <title>The small core and large imbalanced accessory genome model reveals a collaborative survival strategy of Sorangium cellulosum strains in nature.</title>
        <authorList>
            <person name="Han K."/>
            <person name="Peng R."/>
            <person name="Blom J."/>
            <person name="Li Y.-Z."/>
        </authorList>
    </citation>
    <scope>NUCLEOTIDE SEQUENCE [LARGE SCALE GENOMIC DNA]</scope>
    <source>
        <strain evidence="1 2">So0011-07</strain>
    </source>
</reference>
<dbReference type="Proteomes" id="UP000075635">
    <property type="component" value="Unassembled WGS sequence"/>
</dbReference>
<gene>
    <name evidence="1" type="ORF">BE17_30780</name>
</gene>
<protein>
    <submittedName>
        <fullName evidence="1">Uncharacterized protein</fullName>
    </submittedName>
</protein>
<comment type="caution">
    <text evidence="1">The sequence shown here is derived from an EMBL/GenBank/DDBJ whole genome shotgun (WGS) entry which is preliminary data.</text>
</comment>
<dbReference type="AlphaFoldDB" id="A0A150RWB3"/>
<sequence length="73" mass="7645">MLQDLARLLPELHRQRGGGRGDARGLGAAGLAADLVERLVRGGRPALSACVATALLLGVLSSPFTWCLICDTF</sequence>
<proteinExistence type="predicted"/>
<evidence type="ECO:0000313" key="2">
    <source>
        <dbReference type="Proteomes" id="UP000075635"/>
    </source>
</evidence>
<name>A0A150RWB3_SORCE</name>
<evidence type="ECO:0000313" key="1">
    <source>
        <dbReference type="EMBL" id="KYF84514.1"/>
    </source>
</evidence>
<dbReference type="EMBL" id="JEMB01001912">
    <property type="protein sequence ID" value="KYF84514.1"/>
    <property type="molecule type" value="Genomic_DNA"/>
</dbReference>
<accession>A0A150RWB3</accession>
<organism evidence="1 2">
    <name type="scientific">Sorangium cellulosum</name>
    <name type="common">Polyangium cellulosum</name>
    <dbReference type="NCBI Taxonomy" id="56"/>
    <lineage>
        <taxon>Bacteria</taxon>
        <taxon>Pseudomonadati</taxon>
        <taxon>Myxococcota</taxon>
        <taxon>Polyangia</taxon>
        <taxon>Polyangiales</taxon>
        <taxon>Polyangiaceae</taxon>
        <taxon>Sorangium</taxon>
    </lineage>
</organism>